<dbReference type="PANTHER" id="PTHR33434:SF2">
    <property type="entry name" value="FATTY ACID-BINDING PROTEIN TM_1468"/>
    <property type="match status" value="1"/>
</dbReference>
<dbReference type="PROSITE" id="PS51482">
    <property type="entry name" value="DEGV"/>
    <property type="match status" value="1"/>
</dbReference>
<evidence type="ECO:0000313" key="5">
    <source>
        <dbReference type="Proteomes" id="UP000266042"/>
    </source>
</evidence>
<evidence type="ECO:0000313" key="4">
    <source>
        <dbReference type="Proteomes" id="UP000265724"/>
    </source>
</evidence>
<dbReference type="PANTHER" id="PTHR33434">
    <property type="entry name" value="DEGV DOMAIN-CONTAINING PROTEIN DR_1986-RELATED"/>
    <property type="match status" value="1"/>
</dbReference>
<evidence type="ECO:0000313" key="2">
    <source>
        <dbReference type="EMBL" id="RIE14309.1"/>
    </source>
</evidence>
<sequence>MADAPSVTGVSVDEIVTRGMLLWARERMHKRRKEPAMAVHIVTDSTACLPQAYVEEHGVTVVPLRVSLDGEYFRDGIDITNDEFYRRLVAGAKGGSTQPSPDEFASSYRAILDKDPAGDIVSLHVSSRLSGTLNAALTGRNQLDTVHVQLVDTWNVGLGLGFPVMRAVELAEAGAPLWQVVAEAEALCLRTHTYFVLDSLTYIERGGRIGKAAAITANILKIKPILTFTQGVTDVEDRPRTKKVALEHLWAIIDKHVQKGIEYIGFHYGTNRAEVEGFQHEFTSRYNLPSILVQLGPVLGNQVGPDILGVIISDKKPQ</sequence>
<dbReference type="InterPro" id="IPR050270">
    <property type="entry name" value="DegV_domain_contain"/>
</dbReference>
<dbReference type="AlphaFoldDB" id="A0A398DLM6"/>
<keyword evidence="1" id="KW-0446">Lipid-binding</keyword>
<dbReference type="NCBIfam" id="TIGR00762">
    <property type="entry name" value="DegV"/>
    <property type="match status" value="1"/>
</dbReference>
<evidence type="ECO:0000256" key="1">
    <source>
        <dbReference type="ARBA" id="ARBA00023121"/>
    </source>
</evidence>
<proteinExistence type="predicted"/>
<dbReference type="Pfam" id="PF02645">
    <property type="entry name" value="DegV"/>
    <property type="match status" value="1"/>
</dbReference>
<name>A0A398DLM6_9BACT</name>
<keyword evidence="4" id="KW-1185">Reference proteome</keyword>
<organism evidence="3 5">
    <name type="scientific">Candidatus Cryosericum hinesii</name>
    <dbReference type="NCBI Taxonomy" id="2290915"/>
    <lineage>
        <taxon>Bacteria</taxon>
        <taxon>Pseudomonadati</taxon>
        <taxon>Caldisericota/Cryosericota group</taxon>
        <taxon>Candidatus Cryosericota</taxon>
        <taxon>Candidatus Cryosericia</taxon>
        <taxon>Candidatus Cryosericales</taxon>
        <taxon>Candidatus Cryosericaceae</taxon>
        <taxon>Candidatus Cryosericum</taxon>
    </lineage>
</organism>
<dbReference type="SUPFAM" id="SSF82549">
    <property type="entry name" value="DAK1/DegV-like"/>
    <property type="match status" value="1"/>
</dbReference>
<dbReference type="EMBL" id="QXIW01000007">
    <property type="protein sequence ID" value="RIE14759.1"/>
    <property type="molecule type" value="Genomic_DNA"/>
</dbReference>
<accession>A0A398DLM6</accession>
<dbReference type="GO" id="GO:0008289">
    <property type="term" value="F:lipid binding"/>
    <property type="evidence" value="ECO:0007669"/>
    <property type="project" value="UniProtKB-KW"/>
</dbReference>
<dbReference type="Gene3D" id="3.30.1180.10">
    <property type="match status" value="1"/>
</dbReference>
<dbReference type="EMBL" id="QXIX01000030">
    <property type="protein sequence ID" value="RIE14309.1"/>
    <property type="molecule type" value="Genomic_DNA"/>
</dbReference>
<gene>
    <name evidence="2" type="ORF">SMC2_02905</name>
    <name evidence="3" type="ORF">SMC3_01415</name>
</gene>
<dbReference type="InterPro" id="IPR043168">
    <property type="entry name" value="DegV_C"/>
</dbReference>
<comment type="caution">
    <text evidence="3">The sequence shown here is derived from an EMBL/GenBank/DDBJ whole genome shotgun (WGS) entry which is preliminary data.</text>
</comment>
<evidence type="ECO:0000313" key="3">
    <source>
        <dbReference type="EMBL" id="RIE14759.1"/>
    </source>
</evidence>
<dbReference type="Proteomes" id="UP000266042">
    <property type="component" value="Unassembled WGS sequence"/>
</dbReference>
<dbReference type="Proteomes" id="UP000265724">
    <property type="component" value="Unassembled WGS sequence"/>
</dbReference>
<dbReference type="InterPro" id="IPR003797">
    <property type="entry name" value="DegV"/>
</dbReference>
<protein>
    <submittedName>
        <fullName evidence="3">DegV family protein</fullName>
    </submittedName>
</protein>
<reference evidence="4 5" key="1">
    <citation type="submission" date="2018-09" db="EMBL/GenBank/DDBJ databases">
        <title>Discovery and Ecogenomic Context for Candidatus Cryosericales, a Global Caldiserica Order Active in Thawing Permafrost.</title>
        <authorList>
            <person name="Martinez M.A."/>
            <person name="Woodcroft B.J."/>
            <person name="Ignacio Espinoza J.C."/>
            <person name="Zayed A."/>
            <person name="Singleton C.M."/>
            <person name="Boyd J."/>
            <person name="Li Y.-F."/>
            <person name="Purvine S."/>
            <person name="Maughan H."/>
            <person name="Hodgkins S.B."/>
            <person name="Anderson D."/>
            <person name="Sederholm M."/>
            <person name="Temperton B."/>
            <person name="Saleska S.R."/>
            <person name="Tyson G.W."/>
            <person name="Rich V.I."/>
        </authorList>
    </citation>
    <scope>NUCLEOTIDE SEQUENCE [LARGE SCALE GENOMIC DNA]</scope>
    <source>
        <strain evidence="2 4">SMC2</strain>
        <strain evidence="3 5">SMC3</strain>
    </source>
</reference>
<dbReference type="Gene3D" id="3.40.50.10170">
    <property type="match status" value="1"/>
</dbReference>